<dbReference type="RefSeq" id="WP_162414310.1">
    <property type="nucleotide sequence ID" value="NZ_JAHQXE010000004.1"/>
</dbReference>
<dbReference type="EMBL" id="JAHQXE010000004">
    <property type="protein sequence ID" value="MBV0902733.1"/>
    <property type="molecule type" value="Genomic_DNA"/>
</dbReference>
<dbReference type="PANTHER" id="PTHR12526:SF630">
    <property type="entry name" value="GLYCOSYLTRANSFERASE"/>
    <property type="match status" value="1"/>
</dbReference>
<dbReference type="InterPro" id="IPR001296">
    <property type="entry name" value="Glyco_trans_1"/>
</dbReference>
<evidence type="ECO:0000259" key="2">
    <source>
        <dbReference type="Pfam" id="PF13439"/>
    </source>
</evidence>
<name>A0AA41G3F1_9EURY</name>
<dbReference type="InterPro" id="IPR028098">
    <property type="entry name" value="Glyco_trans_4-like_N"/>
</dbReference>
<comment type="caution">
    <text evidence="3">The sequence shown here is derived from an EMBL/GenBank/DDBJ whole genome shotgun (WGS) entry which is preliminary data.</text>
</comment>
<dbReference type="Proteomes" id="UP001166304">
    <property type="component" value="Unassembled WGS sequence"/>
</dbReference>
<gene>
    <name evidence="3" type="ORF">KTS37_13145</name>
</gene>
<dbReference type="Gene3D" id="3.40.50.2000">
    <property type="entry name" value="Glycogen Phosphorylase B"/>
    <property type="match status" value="2"/>
</dbReference>
<evidence type="ECO:0000313" key="3">
    <source>
        <dbReference type="EMBL" id="MBV0902733.1"/>
    </source>
</evidence>
<feature type="domain" description="Glycosyl transferase family 1" evidence="1">
    <location>
        <begin position="196"/>
        <end position="351"/>
    </location>
</feature>
<evidence type="ECO:0000259" key="1">
    <source>
        <dbReference type="Pfam" id="PF00534"/>
    </source>
</evidence>
<dbReference type="SUPFAM" id="SSF53756">
    <property type="entry name" value="UDP-Glycosyltransferase/glycogen phosphorylase"/>
    <property type="match status" value="1"/>
</dbReference>
<feature type="domain" description="Glycosyltransferase subfamily 4-like N-terminal" evidence="2">
    <location>
        <begin position="16"/>
        <end position="179"/>
    </location>
</feature>
<dbReference type="Pfam" id="PF00534">
    <property type="entry name" value="Glycos_transf_1"/>
    <property type="match status" value="1"/>
</dbReference>
<dbReference type="PANTHER" id="PTHR12526">
    <property type="entry name" value="GLYCOSYLTRANSFERASE"/>
    <property type="match status" value="1"/>
</dbReference>
<evidence type="ECO:0000313" key="4">
    <source>
        <dbReference type="Proteomes" id="UP001166304"/>
    </source>
</evidence>
<sequence>MVNTGPIAFYVPSLTVGGAERVTVSVANGLAERGYDVDLLVSYNRGAFREEVDAEVTLVDLETPNVPILGIGASVPQFARYLRRREPAMLFSQMTYANVIHLTTQLVTGSDTVAISTIHNTLGMQEESKEKLVQWLQRRLAGRSDQFVAVSEGVAQSVVEYVGVDREKVSVLHNPIPVDEVRDRAGEPVDHPWIESEDLDVVLGVGRLERAKNYGSFLRAFERVHAARPDTRAIIVGRGSKRDELEQLAAELGIEDAVSFPGFVDNPYGYMAGADVLAMSSIHEGLPTVLIEALACGCPVVSTDCPSGPAEILEGGEYGPLVEVDDDQGLAAAIQATLDDPLPRDVLVERANDFAPAAVIDQYEAFIQNYVTVENTEGVERRSEPLTSS</sequence>
<organism evidence="3 4">
    <name type="scientific">Haloarcula salina</name>
    <dbReference type="NCBI Taxonomy" id="1429914"/>
    <lineage>
        <taxon>Archaea</taxon>
        <taxon>Methanobacteriati</taxon>
        <taxon>Methanobacteriota</taxon>
        <taxon>Stenosarchaea group</taxon>
        <taxon>Halobacteria</taxon>
        <taxon>Halobacteriales</taxon>
        <taxon>Haloarculaceae</taxon>
        <taxon>Haloarcula</taxon>
    </lineage>
</organism>
<protein>
    <submittedName>
        <fullName evidence="3">Glycosyltransferase</fullName>
    </submittedName>
</protein>
<accession>A0AA41G3F1</accession>
<dbReference type="CDD" id="cd03811">
    <property type="entry name" value="GT4_GT28_WabH-like"/>
    <property type="match status" value="1"/>
</dbReference>
<dbReference type="GO" id="GO:0016757">
    <property type="term" value="F:glycosyltransferase activity"/>
    <property type="evidence" value="ECO:0007669"/>
    <property type="project" value="InterPro"/>
</dbReference>
<dbReference type="Pfam" id="PF13439">
    <property type="entry name" value="Glyco_transf_4"/>
    <property type="match status" value="1"/>
</dbReference>
<reference evidence="3" key="1">
    <citation type="submission" date="2021-06" db="EMBL/GenBank/DDBJ databases">
        <title>New haloarchaea isolates fom saline soil.</title>
        <authorList>
            <person name="Duran-Viseras A."/>
            <person name="Sanchez-Porro C.S."/>
            <person name="Ventosa A."/>
        </authorList>
    </citation>
    <scope>NUCLEOTIDE SEQUENCE</scope>
    <source>
        <strain evidence="3">JCM 18369</strain>
    </source>
</reference>
<keyword evidence="4" id="KW-1185">Reference proteome</keyword>
<dbReference type="AlphaFoldDB" id="A0AA41G3F1"/>
<proteinExistence type="predicted"/>